<dbReference type="Pfam" id="PF01025">
    <property type="entry name" value="GrpE"/>
    <property type="match status" value="1"/>
</dbReference>
<keyword evidence="3 4" id="KW-0346">Stress response</keyword>
<comment type="caution">
    <text evidence="7">The sequence shown here is derived from an EMBL/GenBank/DDBJ whole genome shotgun (WGS) entry which is preliminary data.</text>
</comment>
<dbReference type="CDD" id="cd00446">
    <property type="entry name" value="GrpE"/>
    <property type="match status" value="1"/>
</dbReference>
<dbReference type="HAMAP" id="MF_01151">
    <property type="entry name" value="GrpE"/>
    <property type="match status" value="1"/>
</dbReference>
<name>A0ABW0M0J3_9BACL</name>
<accession>A0ABW0M0J3</accession>
<dbReference type="NCBIfam" id="NF010738">
    <property type="entry name" value="PRK14140.1"/>
    <property type="match status" value="1"/>
</dbReference>
<evidence type="ECO:0000256" key="2">
    <source>
        <dbReference type="ARBA" id="ARBA00023186"/>
    </source>
</evidence>
<dbReference type="InterPro" id="IPR000740">
    <property type="entry name" value="GrpE"/>
</dbReference>
<dbReference type="EMBL" id="JBHSMH010000111">
    <property type="protein sequence ID" value="MFC5471615.1"/>
    <property type="molecule type" value="Genomic_DNA"/>
</dbReference>
<keyword evidence="8" id="KW-1185">Reference proteome</keyword>
<keyword evidence="3" id="KW-0963">Cytoplasm</keyword>
<sequence length="197" mass="22229">MSSNETKEQENMEEQREETMEPNEAGSEANEATATADAEQGEQTTADASAQIAELQRQADDYHSRYLRGQADFDNFRRRTLKEKEEQSQYASLKLITQMLPVLDNFQRALQTSAEAADGGSFAKGVDMIYRQLFQVLEAEGLKEMDAVGQPFDPEHHQAIMQVESEEYEEGIVVEAVQKGYWLKDKVIRPAMVKVSG</sequence>
<feature type="region of interest" description="Disordered" evidence="6">
    <location>
        <begin position="1"/>
        <end position="57"/>
    </location>
</feature>
<dbReference type="RefSeq" id="WP_378083561.1">
    <property type="nucleotide sequence ID" value="NZ_JBHSMH010000111.1"/>
</dbReference>
<dbReference type="PANTHER" id="PTHR21237">
    <property type="entry name" value="GRPE PROTEIN"/>
    <property type="match status" value="1"/>
</dbReference>
<evidence type="ECO:0000313" key="7">
    <source>
        <dbReference type="EMBL" id="MFC5471615.1"/>
    </source>
</evidence>
<dbReference type="SUPFAM" id="SSF58014">
    <property type="entry name" value="Coiled-coil domain of nucleotide exchange factor GrpE"/>
    <property type="match status" value="1"/>
</dbReference>
<comment type="subunit">
    <text evidence="3">Homodimer.</text>
</comment>
<organism evidence="7 8">
    <name type="scientific">Cohnella suwonensis</name>
    <dbReference type="NCBI Taxonomy" id="696072"/>
    <lineage>
        <taxon>Bacteria</taxon>
        <taxon>Bacillati</taxon>
        <taxon>Bacillota</taxon>
        <taxon>Bacilli</taxon>
        <taxon>Bacillales</taxon>
        <taxon>Paenibacillaceae</taxon>
        <taxon>Cohnella</taxon>
    </lineage>
</organism>
<evidence type="ECO:0000256" key="1">
    <source>
        <dbReference type="ARBA" id="ARBA00009054"/>
    </source>
</evidence>
<reference evidence="8" key="1">
    <citation type="journal article" date="2019" name="Int. J. Syst. Evol. Microbiol.">
        <title>The Global Catalogue of Microorganisms (GCM) 10K type strain sequencing project: providing services to taxonomists for standard genome sequencing and annotation.</title>
        <authorList>
            <consortium name="The Broad Institute Genomics Platform"/>
            <consortium name="The Broad Institute Genome Sequencing Center for Infectious Disease"/>
            <person name="Wu L."/>
            <person name="Ma J."/>
        </authorList>
    </citation>
    <scope>NUCLEOTIDE SEQUENCE [LARGE SCALE GENOMIC DNA]</scope>
    <source>
        <strain evidence="8">CCUG 57113</strain>
    </source>
</reference>
<dbReference type="PROSITE" id="PS01071">
    <property type="entry name" value="GRPE"/>
    <property type="match status" value="1"/>
</dbReference>
<proteinExistence type="inferred from homology"/>
<dbReference type="PRINTS" id="PR00773">
    <property type="entry name" value="GRPEPROTEIN"/>
</dbReference>
<feature type="compositionally biased region" description="Basic and acidic residues" evidence="6">
    <location>
        <begin position="1"/>
        <end position="19"/>
    </location>
</feature>
<evidence type="ECO:0000313" key="8">
    <source>
        <dbReference type="Proteomes" id="UP001596105"/>
    </source>
</evidence>
<dbReference type="Gene3D" id="3.90.20.20">
    <property type="match status" value="1"/>
</dbReference>
<dbReference type="SUPFAM" id="SSF51064">
    <property type="entry name" value="Head domain of nucleotide exchange factor GrpE"/>
    <property type="match status" value="1"/>
</dbReference>
<dbReference type="Gene3D" id="2.30.22.10">
    <property type="entry name" value="Head domain of nucleotide exchange factor GrpE"/>
    <property type="match status" value="1"/>
</dbReference>
<feature type="compositionally biased region" description="Low complexity" evidence="6">
    <location>
        <begin position="22"/>
        <end position="38"/>
    </location>
</feature>
<dbReference type="Proteomes" id="UP001596105">
    <property type="component" value="Unassembled WGS sequence"/>
</dbReference>
<comment type="similarity">
    <text evidence="1 3 5">Belongs to the GrpE family.</text>
</comment>
<comment type="subcellular location">
    <subcellularLocation>
        <location evidence="3">Cytoplasm</location>
    </subcellularLocation>
</comment>
<evidence type="ECO:0000256" key="3">
    <source>
        <dbReference type="HAMAP-Rule" id="MF_01151"/>
    </source>
</evidence>
<keyword evidence="2 3" id="KW-0143">Chaperone</keyword>
<comment type="function">
    <text evidence="3 4">Participates actively in the response to hyperosmotic and heat shock by preventing the aggregation of stress-denatured proteins, in association with DnaK and GrpE. It is the nucleotide exchange factor for DnaK and may function as a thermosensor. Unfolded proteins bind initially to DnaJ; upon interaction with the DnaJ-bound protein, DnaK hydrolyzes its bound ATP, resulting in the formation of a stable complex. GrpE releases ADP from DnaK; ATP binding to DnaK triggers the release of the substrate protein, thus completing the reaction cycle. Several rounds of ATP-dependent interactions between DnaJ, DnaK and GrpE are required for fully efficient folding.</text>
</comment>
<dbReference type="InterPro" id="IPR009012">
    <property type="entry name" value="GrpE_head"/>
</dbReference>
<dbReference type="InterPro" id="IPR013805">
    <property type="entry name" value="GrpE_CC"/>
</dbReference>
<evidence type="ECO:0000256" key="4">
    <source>
        <dbReference type="RuleBase" id="RU000639"/>
    </source>
</evidence>
<evidence type="ECO:0000256" key="6">
    <source>
        <dbReference type="SAM" id="MobiDB-lite"/>
    </source>
</evidence>
<gene>
    <name evidence="3 7" type="primary">grpE</name>
    <name evidence="7" type="ORF">ACFPPD_23345</name>
</gene>
<dbReference type="PANTHER" id="PTHR21237:SF23">
    <property type="entry name" value="GRPE PROTEIN HOMOLOG, MITOCHONDRIAL"/>
    <property type="match status" value="1"/>
</dbReference>
<evidence type="ECO:0000256" key="5">
    <source>
        <dbReference type="RuleBase" id="RU004478"/>
    </source>
</evidence>
<protein>
    <recommendedName>
        <fullName evidence="3 4">Protein GrpE</fullName>
    </recommendedName>
    <alternativeName>
        <fullName evidence="3">HSP-70 cofactor</fullName>
    </alternativeName>
</protein>